<accession>A0A151L212</accession>
<protein>
    <submittedName>
        <fullName evidence="3">Putative EMP1-like protein</fullName>
    </submittedName>
</protein>
<dbReference type="InterPro" id="IPR042202">
    <property type="entry name" value="Duffy-ag-bd_sf"/>
</dbReference>
<gene>
    <name evidence="3" type="ORF">PGSY75_0040000</name>
</gene>
<feature type="compositionally biased region" description="Polar residues" evidence="1">
    <location>
        <begin position="133"/>
        <end position="142"/>
    </location>
</feature>
<dbReference type="KEGG" id="pgab:PGSY75_0040000"/>
<dbReference type="GO" id="GO:0016020">
    <property type="term" value="C:membrane"/>
    <property type="evidence" value="ECO:0007669"/>
    <property type="project" value="InterPro"/>
</dbReference>
<dbReference type="GO" id="GO:0046789">
    <property type="term" value="F:host cell surface receptor binding"/>
    <property type="evidence" value="ECO:0007669"/>
    <property type="project" value="InterPro"/>
</dbReference>
<comment type="caution">
    <text evidence="3">The sequence shown here is derived from an EMBL/GenBank/DDBJ whole genome shotgun (WGS) entry which is preliminary data.</text>
</comment>
<feature type="region of interest" description="Disordered" evidence="1">
    <location>
        <begin position="191"/>
        <end position="228"/>
    </location>
</feature>
<dbReference type="VEuPathDB" id="PlasmoDB:PGABG01_0016900"/>
<name>A0A151L212_9APIC</name>
<dbReference type="EMBL" id="LVLB01000398">
    <property type="protein sequence ID" value="KYN92986.1"/>
    <property type="molecule type" value="Genomic_DNA"/>
</dbReference>
<dbReference type="VEuPathDB" id="PlasmoDB:PGSY75_0040000"/>
<evidence type="ECO:0000313" key="3">
    <source>
        <dbReference type="EMBL" id="KYN92986.1"/>
    </source>
</evidence>
<proteinExistence type="predicted"/>
<feature type="region of interest" description="Disordered" evidence="1">
    <location>
        <begin position="110"/>
        <end position="144"/>
    </location>
</feature>
<dbReference type="AlphaFoldDB" id="A0A151L212"/>
<dbReference type="Gene3D" id="1.20.58.830">
    <property type="match status" value="1"/>
</dbReference>
<feature type="compositionally biased region" description="Basic and acidic residues" evidence="1">
    <location>
        <begin position="191"/>
        <end position="207"/>
    </location>
</feature>
<dbReference type="RefSeq" id="XP_018638701.1">
    <property type="nucleotide sequence ID" value="XM_018783517.1"/>
</dbReference>
<evidence type="ECO:0000256" key="1">
    <source>
        <dbReference type="SAM" id="MobiDB-lite"/>
    </source>
</evidence>
<dbReference type="GeneID" id="29774129"/>
<dbReference type="Proteomes" id="UP000076004">
    <property type="component" value="Unassembled WGS sequence"/>
</dbReference>
<dbReference type="Gene3D" id="1.20.1310.20">
    <property type="entry name" value="Duffy-antigen binding domain"/>
    <property type="match status" value="1"/>
</dbReference>
<evidence type="ECO:0000313" key="4">
    <source>
        <dbReference type="Proteomes" id="UP000076004"/>
    </source>
</evidence>
<dbReference type="SUPFAM" id="SSF140924">
    <property type="entry name" value="Duffy binding domain-like"/>
    <property type="match status" value="1"/>
</dbReference>
<feature type="non-terminal residue" evidence="3">
    <location>
        <position position="1"/>
    </location>
</feature>
<sequence length="228" mass="25894">LKAIFKRIHEQNGIKEKYSTDTDTSTPPFKTLREHWWSANRDQIWKAMTKCSGNICSDGTTPLDDYVPQTLRWQTEWSHQFCVERKTLADDVVQKCDECKKASDTYHSKNTIDKSGTGGSTTYSGTDGKDCNKTNGGNNSSDPECGECNKACKECKTACTAYTQFVSGQSGTTNDWRQQWQQMENKYRDLMEEAKTKLEQHHKDQQKQPKSSSTENIPPYMTPCGNNS</sequence>
<dbReference type="Pfam" id="PF05424">
    <property type="entry name" value="Duffy_binding"/>
    <property type="match status" value="1"/>
</dbReference>
<reference evidence="3 4" key="1">
    <citation type="journal article" date="2016" name="Nat. Commun.">
        <title>Genomes of cryptic chimpanzee Plasmodium species reveal key evolutionary events leading to human malaria.</title>
        <authorList>
            <person name="Sundararaman S.A."/>
            <person name="Plenderleith L.J."/>
            <person name="Liu W."/>
            <person name="Loy D.E."/>
            <person name="Learn G.H."/>
            <person name="Li Y."/>
            <person name="Shaw K.S."/>
            <person name="Ayouba A."/>
            <person name="Peeters M."/>
            <person name="Speede S."/>
            <person name="Shaw G.M."/>
            <person name="Bushman F.D."/>
            <person name="Brisson D."/>
            <person name="Rayner J.C."/>
            <person name="Sharp P.M."/>
            <person name="Hahn B.H."/>
        </authorList>
    </citation>
    <scope>NUCLEOTIDE SEQUENCE [LARGE SCALE GENOMIC DNA]</scope>
    <source>
        <strain evidence="3 4">SY75</strain>
    </source>
</reference>
<dbReference type="InterPro" id="IPR008602">
    <property type="entry name" value="Duffy-antigen-binding"/>
</dbReference>
<organism evidence="3 4">
    <name type="scientific">Plasmodium gaboni</name>
    <dbReference type="NCBI Taxonomy" id="647221"/>
    <lineage>
        <taxon>Eukaryota</taxon>
        <taxon>Sar</taxon>
        <taxon>Alveolata</taxon>
        <taxon>Apicomplexa</taxon>
        <taxon>Aconoidasida</taxon>
        <taxon>Haemosporida</taxon>
        <taxon>Plasmodiidae</taxon>
        <taxon>Plasmodium</taxon>
        <taxon>Plasmodium (Laverania)</taxon>
    </lineage>
</organism>
<feature type="domain" description="Duffy-antigen binding" evidence="2">
    <location>
        <begin position="1"/>
        <end position="72"/>
    </location>
</feature>
<feature type="non-terminal residue" evidence="3">
    <location>
        <position position="228"/>
    </location>
</feature>
<evidence type="ECO:0000259" key="2">
    <source>
        <dbReference type="Pfam" id="PF05424"/>
    </source>
</evidence>